<dbReference type="PANTHER" id="PTHR12526:SF636">
    <property type="entry name" value="BLL3647 PROTEIN"/>
    <property type="match status" value="1"/>
</dbReference>
<evidence type="ECO:0000313" key="5">
    <source>
        <dbReference type="Proteomes" id="UP000199645"/>
    </source>
</evidence>
<proteinExistence type="predicted"/>
<name>A0A1I2GTX6_9ACTN</name>
<dbReference type="InterPro" id="IPR028098">
    <property type="entry name" value="Glyco_trans_4-like_N"/>
</dbReference>
<dbReference type="EMBL" id="FONV01000007">
    <property type="protein sequence ID" value="SFF21085.1"/>
    <property type="molecule type" value="Genomic_DNA"/>
</dbReference>
<dbReference type="SUPFAM" id="SSF53756">
    <property type="entry name" value="UDP-Glycosyltransferase/glycogen phosphorylase"/>
    <property type="match status" value="1"/>
</dbReference>
<evidence type="ECO:0000256" key="1">
    <source>
        <dbReference type="ARBA" id="ARBA00022676"/>
    </source>
</evidence>
<sequence>MKILVVTNLWPENGGYRGIFVREQVDALRALGLTVDVEVVAQSRGRADYLLAAGRVRRRVRDGGYDVVHIHYGLAALAARLAGTVPQVLTLHGSDVQVPWQARFTRLGAGRVAQRIYVSQRLADAAGEPDGLVIPGAVDFGLFTPIDRAAARERLGLDPDRPVALFGANPAQVAKRYDVFQRVLDRLRERGLPVAELVLAEPGQARADVPLKFAAADVLLFTSRQGHEGSPTVVKEATVMGLPVVTTDVGDVADILGPIRPSAVVPFPPGWGTEESVEHLVEALTEPAARILRDPVRSDGRDHNAWLAADRIAERIADVYRRVAAS</sequence>
<dbReference type="Pfam" id="PF13692">
    <property type="entry name" value="Glyco_trans_1_4"/>
    <property type="match status" value="1"/>
</dbReference>
<organism evidence="4 5">
    <name type="scientific">Actinoplanes philippinensis</name>
    <dbReference type="NCBI Taxonomy" id="35752"/>
    <lineage>
        <taxon>Bacteria</taxon>
        <taxon>Bacillati</taxon>
        <taxon>Actinomycetota</taxon>
        <taxon>Actinomycetes</taxon>
        <taxon>Micromonosporales</taxon>
        <taxon>Micromonosporaceae</taxon>
        <taxon>Actinoplanes</taxon>
    </lineage>
</organism>
<gene>
    <name evidence="4" type="ORF">SAMN05421541_107190</name>
</gene>
<dbReference type="GO" id="GO:0016757">
    <property type="term" value="F:glycosyltransferase activity"/>
    <property type="evidence" value="ECO:0007669"/>
    <property type="project" value="UniProtKB-KW"/>
</dbReference>
<feature type="domain" description="Glycosyltransferase subfamily 4-like N-terminal" evidence="3">
    <location>
        <begin position="35"/>
        <end position="128"/>
    </location>
</feature>
<keyword evidence="2 4" id="KW-0808">Transferase</keyword>
<dbReference type="AlphaFoldDB" id="A0A1I2GTX6"/>
<dbReference type="Pfam" id="PF13439">
    <property type="entry name" value="Glyco_transf_4"/>
    <property type="match status" value="1"/>
</dbReference>
<keyword evidence="1" id="KW-0328">Glycosyltransferase</keyword>
<dbReference type="RefSeq" id="WP_177319799.1">
    <property type="nucleotide sequence ID" value="NZ_BOMT01000043.1"/>
</dbReference>
<dbReference type="PANTHER" id="PTHR12526">
    <property type="entry name" value="GLYCOSYLTRANSFERASE"/>
    <property type="match status" value="1"/>
</dbReference>
<keyword evidence="5" id="KW-1185">Reference proteome</keyword>
<dbReference type="STRING" id="35752.SAMN05421541_107190"/>
<evidence type="ECO:0000313" key="4">
    <source>
        <dbReference type="EMBL" id="SFF21085.1"/>
    </source>
</evidence>
<dbReference type="Gene3D" id="3.40.50.2000">
    <property type="entry name" value="Glycogen Phosphorylase B"/>
    <property type="match status" value="2"/>
</dbReference>
<dbReference type="Proteomes" id="UP000199645">
    <property type="component" value="Unassembled WGS sequence"/>
</dbReference>
<protein>
    <submittedName>
        <fullName evidence="4">Glycosyltransferase involved in cell wall bisynthesis</fullName>
    </submittedName>
</protein>
<evidence type="ECO:0000256" key="2">
    <source>
        <dbReference type="ARBA" id="ARBA00022679"/>
    </source>
</evidence>
<accession>A0A1I2GTX6</accession>
<evidence type="ECO:0000259" key="3">
    <source>
        <dbReference type="Pfam" id="PF13439"/>
    </source>
</evidence>
<reference evidence="4 5" key="1">
    <citation type="submission" date="2016-10" db="EMBL/GenBank/DDBJ databases">
        <authorList>
            <person name="de Groot N.N."/>
        </authorList>
    </citation>
    <scope>NUCLEOTIDE SEQUENCE [LARGE SCALE GENOMIC DNA]</scope>
    <source>
        <strain evidence="4 5">DSM 43019</strain>
    </source>
</reference>